<gene>
    <name evidence="14" type="ORF">B5V51_141</name>
</gene>
<dbReference type="InterPro" id="IPR050883">
    <property type="entry name" value="PNGase"/>
</dbReference>
<dbReference type="PANTHER" id="PTHR12143:SF19">
    <property type="entry name" value="PEPTIDE-N(4)-(N-ACETYL-BETA-GLUCOSAMINYL)ASPARAGINE AMIDASE"/>
    <property type="match status" value="1"/>
</dbReference>
<dbReference type="InterPro" id="IPR008979">
    <property type="entry name" value="Galactose-bd-like_sf"/>
</dbReference>
<dbReference type="GO" id="GO:0006516">
    <property type="term" value="P:glycoprotein catabolic process"/>
    <property type="evidence" value="ECO:0007669"/>
    <property type="project" value="InterPro"/>
</dbReference>
<comment type="caution">
    <text evidence="14">The sequence shown here is derived from an EMBL/GenBank/DDBJ whole genome shotgun (WGS) entry which is preliminary data.</text>
</comment>
<evidence type="ECO:0000256" key="2">
    <source>
        <dbReference type="ARBA" id="ARBA00001947"/>
    </source>
</evidence>
<dbReference type="AlphaFoldDB" id="A0A2A4JM22"/>
<dbReference type="EMBL" id="NWSH01001016">
    <property type="protein sequence ID" value="PCG73107.1"/>
    <property type="molecule type" value="Genomic_DNA"/>
</dbReference>
<evidence type="ECO:0000256" key="8">
    <source>
        <dbReference type="ARBA" id="ARBA00022723"/>
    </source>
</evidence>
<feature type="domain" description="PAW" evidence="13">
    <location>
        <begin position="418"/>
        <end position="618"/>
    </location>
</feature>
<dbReference type="InterPro" id="IPR002931">
    <property type="entry name" value="Transglutaminase-like"/>
</dbReference>
<evidence type="ECO:0000256" key="7">
    <source>
        <dbReference type="ARBA" id="ARBA00022490"/>
    </source>
</evidence>
<evidence type="ECO:0000256" key="3">
    <source>
        <dbReference type="ARBA" id="ARBA00004496"/>
    </source>
</evidence>
<evidence type="ECO:0000256" key="10">
    <source>
        <dbReference type="ARBA" id="ARBA00022833"/>
    </source>
</evidence>
<evidence type="ECO:0000256" key="12">
    <source>
        <dbReference type="PROSITE-ProRule" id="PRU00731"/>
    </source>
</evidence>
<protein>
    <recommendedName>
        <fullName evidence="6">Peptide-N(4)-(N-acetyl-beta-glucosaminyl)asparagine amidase</fullName>
        <ecNumber evidence="5">3.5.1.52</ecNumber>
    </recommendedName>
    <alternativeName>
        <fullName evidence="11">Peptide:N-glycanase</fullName>
    </alternativeName>
</protein>
<dbReference type="GO" id="GO:0005634">
    <property type="term" value="C:nucleus"/>
    <property type="evidence" value="ECO:0007669"/>
    <property type="project" value="TreeGrafter"/>
</dbReference>
<reference evidence="14" key="1">
    <citation type="submission" date="2017-09" db="EMBL/GenBank/DDBJ databases">
        <title>Contemporary evolution of a Lepidopteran species, Heliothis virescens, in response to modern agricultural practices.</title>
        <authorList>
            <person name="Fritz M.L."/>
            <person name="Deyonke A.M."/>
            <person name="Papanicolaou A."/>
            <person name="Micinski S."/>
            <person name="Westbrook J."/>
            <person name="Gould F."/>
        </authorList>
    </citation>
    <scope>NUCLEOTIDE SEQUENCE [LARGE SCALE GENOMIC DNA]</scope>
    <source>
        <strain evidence="14">HvINT-</strain>
        <tissue evidence="14">Whole body</tissue>
    </source>
</reference>
<evidence type="ECO:0000256" key="5">
    <source>
        <dbReference type="ARBA" id="ARBA00012158"/>
    </source>
</evidence>
<keyword evidence="10" id="KW-0862">Zinc</keyword>
<proteinExistence type="inferred from homology"/>
<dbReference type="Gene3D" id="2.20.25.10">
    <property type="match status" value="1"/>
</dbReference>
<dbReference type="SUPFAM" id="SSF54001">
    <property type="entry name" value="Cysteine proteinases"/>
    <property type="match status" value="1"/>
</dbReference>
<dbReference type="Pfam" id="PF04721">
    <property type="entry name" value="PAW"/>
    <property type="match status" value="1"/>
</dbReference>
<dbReference type="GO" id="GO:0000224">
    <property type="term" value="F:peptide-N4-(N-acetyl-beta-glucosaminyl)asparagine amidase activity"/>
    <property type="evidence" value="ECO:0007669"/>
    <property type="project" value="UniProtKB-EC"/>
</dbReference>
<evidence type="ECO:0000256" key="4">
    <source>
        <dbReference type="ARBA" id="ARBA00009390"/>
    </source>
</evidence>
<evidence type="ECO:0000256" key="9">
    <source>
        <dbReference type="ARBA" id="ARBA00022801"/>
    </source>
</evidence>
<accession>A0A2A4JM22</accession>
<dbReference type="InterPro" id="IPR038680">
    <property type="entry name" value="PAW_sf"/>
</dbReference>
<keyword evidence="7" id="KW-0963">Cytoplasm</keyword>
<evidence type="ECO:0000256" key="11">
    <source>
        <dbReference type="ARBA" id="ARBA00032901"/>
    </source>
</evidence>
<name>A0A2A4JM22_HELVI</name>
<dbReference type="PANTHER" id="PTHR12143">
    <property type="entry name" value="PEPTIDE N-GLYCANASE PNGASE -RELATED"/>
    <property type="match status" value="1"/>
</dbReference>
<dbReference type="STRING" id="7102.A0A2A4JM22"/>
<dbReference type="InterPro" id="IPR006588">
    <property type="entry name" value="Peptide_N_glycanase_PAW_dom"/>
</dbReference>
<evidence type="ECO:0000259" key="13">
    <source>
        <dbReference type="PROSITE" id="PS51398"/>
    </source>
</evidence>
<evidence type="ECO:0000256" key="1">
    <source>
        <dbReference type="ARBA" id="ARBA00001650"/>
    </source>
</evidence>
<keyword evidence="8" id="KW-0479">Metal-binding</keyword>
<evidence type="ECO:0000313" key="14">
    <source>
        <dbReference type="EMBL" id="PCG73107.1"/>
    </source>
</evidence>
<dbReference type="Gene3D" id="3.10.620.30">
    <property type="match status" value="1"/>
</dbReference>
<sequence>MEDMARLAVVEQSVRDMDKYNKILYELLRHINNILENPQDFEVRIIRSGILKDTLRLQAFKDYLRYVGFRMIGNDVTYPQEQTLSKLRMAQAAIERKIWFCYGAVDMRTLVTSTRKPKTTALKPANILITKCGLLLKIQRLFNEVLVYEDEELLEQARDMIPIVQLQLKALDRVREVQRLIKTGQIKNPDLPFDIALLMELLGWFKHQFFKWVDQPNCAGCGGKTTFRDNFTITTDGETTKMEVYDCLACGVGAKFVRYNDPRTLLETRRGRCGEWANCFTLLCRSLGYDTRFVYDITDHVWCEVFDYDSNTWLHADPCEGKLNAPLMYCHGWGKKLSYVIAVSRDDLQDVTWRYTMDHKEVLKRRTECTEDELVACILALREHRQRQVSDARRRHLTKRTLQELVQLMQERRPKDYESDGRLSGSIQWRSERGELGANKHPYTWELTRVGACTFRYYAASDMYCLTSEGREILRLPNWMAGVYKVEKIFRKVENDWKKVYLAREEGVSVGSVSWRLCAGDGLYLTQLRVRMITQLYHNGTILWTVQYDDSSPETVDFSPELLKRGVSLRPCSSLVLRARLSGGAGDAAWQHAQLCRQAADASAAAFEVHGYVLQKNNN</sequence>
<dbReference type="SMART" id="SM00460">
    <property type="entry name" value="TGc"/>
    <property type="match status" value="1"/>
</dbReference>
<dbReference type="GO" id="GO:0046872">
    <property type="term" value="F:metal ion binding"/>
    <property type="evidence" value="ECO:0007669"/>
    <property type="project" value="UniProtKB-KW"/>
</dbReference>
<comment type="cofactor">
    <cofactor evidence="2">
        <name>Zn(2+)</name>
        <dbReference type="ChEBI" id="CHEBI:29105"/>
    </cofactor>
</comment>
<dbReference type="Pfam" id="PF01841">
    <property type="entry name" value="Transglut_core"/>
    <property type="match status" value="1"/>
</dbReference>
<keyword evidence="9" id="KW-0378">Hydrolase</keyword>
<dbReference type="EC" id="3.5.1.52" evidence="5"/>
<dbReference type="Gene3D" id="2.60.120.1020">
    <property type="entry name" value="Peptide N glycanase, PAW domain"/>
    <property type="match status" value="1"/>
</dbReference>
<comment type="subcellular location">
    <subcellularLocation>
        <location evidence="3">Cytoplasm</location>
    </subcellularLocation>
</comment>
<comment type="similarity">
    <text evidence="4 12">Belongs to the transglutaminase-like superfamily. PNGase family.</text>
</comment>
<dbReference type="PROSITE" id="PS51398">
    <property type="entry name" value="PAW"/>
    <property type="match status" value="1"/>
</dbReference>
<dbReference type="SUPFAM" id="SSF49785">
    <property type="entry name" value="Galactose-binding domain-like"/>
    <property type="match status" value="1"/>
</dbReference>
<dbReference type="GO" id="GO:0005829">
    <property type="term" value="C:cytosol"/>
    <property type="evidence" value="ECO:0007669"/>
    <property type="project" value="TreeGrafter"/>
</dbReference>
<dbReference type="SUPFAM" id="SSF143503">
    <property type="entry name" value="PUG domain-like"/>
    <property type="match status" value="1"/>
</dbReference>
<dbReference type="InterPro" id="IPR038765">
    <property type="entry name" value="Papain-like_cys_pep_sf"/>
</dbReference>
<dbReference type="InterPro" id="IPR036339">
    <property type="entry name" value="PUB-like_dom_sf"/>
</dbReference>
<evidence type="ECO:0000256" key="6">
    <source>
        <dbReference type="ARBA" id="ARBA00018546"/>
    </source>
</evidence>
<comment type="catalytic activity">
    <reaction evidence="1">
        <text>Hydrolysis of an N(4)-(acetyl-beta-D-glucosaminyl)asparagine residue in which the glucosamine residue may be further glycosylated, to yield a (substituted) N-acetyl-beta-D-glucosaminylamine and a peptide containing an aspartate residue.</text>
        <dbReference type="EC" id="3.5.1.52"/>
    </reaction>
</comment>
<organism evidence="14">
    <name type="scientific">Heliothis virescens</name>
    <name type="common">Tobacco budworm moth</name>
    <dbReference type="NCBI Taxonomy" id="7102"/>
    <lineage>
        <taxon>Eukaryota</taxon>
        <taxon>Metazoa</taxon>
        <taxon>Ecdysozoa</taxon>
        <taxon>Arthropoda</taxon>
        <taxon>Hexapoda</taxon>
        <taxon>Insecta</taxon>
        <taxon>Pterygota</taxon>
        <taxon>Neoptera</taxon>
        <taxon>Endopterygota</taxon>
        <taxon>Lepidoptera</taxon>
        <taxon>Glossata</taxon>
        <taxon>Ditrysia</taxon>
        <taxon>Noctuoidea</taxon>
        <taxon>Noctuidae</taxon>
        <taxon>Heliothinae</taxon>
        <taxon>Heliothis</taxon>
    </lineage>
</organism>